<feature type="site" description="Transition state stabilizer" evidence="8">
    <location>
        <position position="102"/>
    </location>
</feature>
<keyword evidence="3 8" id="KW-0479">Metal-binding</keyword>
<evidence type="ECO:0000256" key="9">
    <source>
        <dbReference type="RuleBase" id="RU003451"/>
    </source>
</evidence>
<reference evidence="13" key="1">
    <citation type="journal article" date="2019" name="Int. J. Syst. Evol. Microbiol.">
        <title>The Global Catalogue of Microorganisms (GCM) 10K type strain sequencing project: providing services to taxonomists for standard genome sequencing and annotation.</title>
        <authorList>
            <consortium name="The Broad Institute Genomics Platform"/>
            <consortium name="The Broad Institute Genome Sequencing Center for Infectious Disease"/>
            <person name="Wu L."/>
            <person name="Ma J."/>
        </authorList>
    </citation>
    <scope>NUCLEOTIDE SEQUENCE [LARGE SCALE GENOMIC DNA]</scope>
    <source>
        <strain evidence="13">JCM 18304</strain>
    </source>
</reference>
<dbReference type="InterPro" id="IPR019794">
    <property type="entry name" value="Peroxidases_AS"/>
</dbReference>
<keyword evidence="5 8" id="KW-0408">Iron</keyword>
<evidence type="ECO:0000313" key="13">
    <source>
        <dbReference type="Proteomes" id="UP001501570"/>
    </source>
</evidence>
<dbReference type="CDD" id="cd00649">
    <property type="entry name" value="catalase_peroxidase_1"/>
    <property type="match status" value="1"/>
</dbReference>
<dbReference type="NCBIfam" id="NF011635">
    <property type="entry name" value="PRK15061.1"/>
    <property type="match status" value="1"/>
</dbReference>
<dbReference type="Proteomes" id="UP001501570">
    <property type="component" value="Unassembled WGS sequence"/>
</dbReference>
<dbReference type="Gene3D" id="1.10.520.10">
    <property type="match status" value="2"/>
</dbReference>
<feature type="binding site" description="axial binding residue" evidence="8">
    <location>
        <position position="268"/>
    </location>
    <ligand>
        <name>heme b</name>
        <dbReference type="ChEBI" id="CHEBI:60344"/>
    </ligand>
    <ligandPart>
        <name>Fe</name>
        <dbReference type="ChEBI" id="CHEBI:18248"/>
    </ligandPart>
</feature>
<feature type="domain" description="Plant heme peroxidase family profile" evidence="11">
    <location>
        <begin position="139"/>
        <end position="414"/>
    </location>
</feature>
<evidence type="ECO:0000256" key="10">
    <source>
        <dbReference type="SAM" id="MobiDB-lite"/>
    </source>
</evidence>
<evidence type="ECO:0000256" key="8">
    <source>
        <dbReference type="HAMAP-Rule" id="MF_01961"/>
    </source>
</evidence>
<dbReference type="InterPro" id="IPR010255">
    <property type="entry name" value="Haem_peroxidase_sf"/>
</dbReference>
<name>A0ABP9S6Y5_9ACTN</name>
<dbReference type="PROSITE" id="PS50873">
    <property type="entry name" value="PEROXIDASE_4"/>
    <property type="match status" value="1"/>
</dbReference>
<evidence type="ECO:0000256" key="5">
    <source>
        <dbReference type="ARBA" id="ARBA00023004"/>
    </source>
</evidence>
<evidence type="ECO:0000313" key="12">
    <source>
        <dbReference type="EMBL" id="GAA5191224.1"/>
    </source>
</evidence>
<organism evidence="12 13">
    <name type="scientific">Rugosimonospora acidiphila</name>
    <dbReference type="NCBI Taxonomy" id="556531"/>
    <lineage>
        <taxon>Bacteria</taxon>
        <taxon>Bacillati</taxon>
        <taxon>Actinomycetota</taxon>
        <taxon>Actinomycetes</taxon>
        <taxon>Micromonosporales</taxon>
        <taxon>Micromonosporaceae</taxon>
        <taxon>Rugosimonospora</taxon>
    </lineage>
</organism>
<protein>
    <recommendedName>
        <fullName evidence="8 9">Catalase-peroxidase</fullName>
        <shortName evidence="8">CP</shortName>
        <ecNumber evidence="8 9">1.11.1.21</ecNumber>
    </recommendedName>
    <alternativeName>
        <fullName evidence="8">Peroxidase/catalase</fullName>
    </alternativeName>
</protein>
<feature type="active site" description="Proton acceptor" evidence="8">
    <location>
        <position position="106"/>
    </location>
</feature>
<comment type="similarity">
    <text evidence="8 9">Belongs to the peroxidase family. Peroxidase/catalase subfamily.</text>
</comment>
<comment type="catalytic activity">
    <reaction evidence="7 8 9">
        <text>2 H2O2 = O2 + 2 H2O</text>
        <dbReference type="Rhea" id="RHEA:20309"/>
        <dbReference type="ChEBI" id="CHEBI:15377"/>
        <dbReference type="ChEBI" id="CHEBI:15379"/>
        <dbReference type="ChEBI" id="CHEBI:16240"/>
        <dbReference type="EC" id="1.11.1.21"/>
    </reaction>
</comment>
<evidence type="ECO:0000256" key="2">
    <source>
        <dbReference type="ARBA" id="ARBA00022617"/>
    </source>
</evidence>
<proteinExistence type="inferred from homology"/>
<dbReference type="CDD" id="cd08200">
    <property type="entry name" value="catalase_peroxidase_2"/>
    <property type="match status" value="1"/>
</dbReference>
<dbReference type="EC" id="1.11.1.21" evidence="8 9"/>
<feature type="compositionally biased region" description="Basic and acidic residues" evidence="10">
    <location>
        <begin position="1"/>
        <end position="12"/>
    </location>
</feature>
<feature type="region of interest" description="Disordered" evidence="10">
    <location>
        <begin position="346"/>
        <end position="371"/>
    </location>
</feature>
<evidence type="ECO:0000256" key="1">
    <source>
        <dbReference type="ARBA" id="ARBA00022559"/>
    </source>
</evidence>
<dbReference type="NCBIfam" id="TIGR00198">
    <property type="entry name" value="cat_per_HPI"/>
    <property type="match status" value="1"/>
</dbReference>
<keyword evidence="1 8" id="KW-0575">Peroxidase</keyword>
<keyword evidence="4 8" id="KW-0560">Oxidoreductase</keyword>
<sequence length="739" mass="81460">MSDKKDETHSTSESENPAIPSPTPRAPRRPRSNQDWWPNQLNLQVLHQHAPQSNPMDDAFNYRAEFKALDPDALKRDIFEVMTASQDWWPADYGHYGPLFIRMSWHAAGTYRIADGRGGGGSGAQRFAPLNSWPDNASLDKARRLLWPIKQKYGRKISWADLLVFAGNCAYESMGFKTFGFGFGREDVWEPEEIFWGPEDTWLGDERYSGDRRLAGPLGAVQMGLIYVNPEGPNGTPDPMASARDIRETFGRMAMNDEETVALIVGGHTVGKCHGAVDQQYLGAEPEGAPIEQQGLGWRNTFGTGTGGDALTSGLEGAWTTEPTRWDNGYLDNLFRYDWELTTSPAGAKQWTPKDQAAQDTVPDAHDPSKRHAPIMLTSDLALKVDPVYGAIAQRFLENPDQLEDAFARAWFKLLHRDLGPVSRYLGPWVPQPQLWQDPVPDVDHDLITDEDIATLKGKVLQAGLPIARLVTTAWAAAASFRGTDKRGGANGARIRLAPQRDWEVNDPGGLAAVLRTLEQIRQDFNSSQSGGTQVSLADLIVLAGCAAVEQAANNAGQTITVPFAPGRTDASQAQTDTESFAVLEPTADGFRNYLRTGEKLSPETLLLDRAFMLTLTAPEMAVLIGGMRVLNTNYGQTRHGVLTDRPETLTNDFFVNLLDMGIQWKASASAENVFEGRQRASGAVRWTATAVDLVFGSNSQLRAICEVYASQDSMEKFVRDFVAAWVKVMNLDRFDLAG</sequence>
<feature type="region of interest" description="Disordered" evidence="10">
    <location>
        <begin position="1"/>
        <end position="36"/>
    </location>
</feature>
<evidence type="ECO:0000256" key="4">
    <source>
        <dbReference type="ARBA" id="ARBA00023002"/>
    </source>
</evidence>
<keyword evidence="2 8" id="KW-0349">Heme</keyword>
<evidence type="ECO:0000256" key="7">
    <source>
        <dbReference type="ARBA" id="ARBA00049145"/>
    </source>
</evidence>
<dbReference type="Gene3D" id="1.10.420.10">
    <property type="entry name" value="Peroxidase, domain 2"/>
    <property type="match status" value="2"/>
</dbReference>
<comment type="caution">
    <text evidence="8">Lacks conserved residue(s) required for the propagation of feature annotation.</text>
</comment>
<dbReference type="PROSITE" id="PS00436">
    <property type="entry name" value="PEROXIDASE_2"/>
    <property type="match status" value="1"/>
</dbReference>
<dbReference type="PANTHER" id="PTHR30555:SF0">
    <property type="entry name" value="CATALASE-PEROXIDASE"/>
    <property type="match status" value="1"/>
</dbReference>
<accession>A0ABP9S6Y5</accession>
<dbReference type="PRINTS" id="PR00460">
    <property type="entry name" value="BPEROXIDASE"/>
</dbReference>
<comment type="function">
    <text evidence="8">Bifunctional enzyme with both catalase and broad-spectrum peroxidase activity.</text>
</comment>
<dbReference type="PROSITE" id="PS00435">
    <property type="entry name" value="PEROXIDASE_1"/>
    <property type="match status" value="1"/>
</dbReference>
<dbReference type="EMBL" id="BAABJQ010000015">
    <property type="protein sequence ID" value="GAA5191224.1"/>
    <property type="molecule type" value="Genomic_DNA"/>
</dbReference>
<dbReference type="InterPro" id="IPR000763">
    <property type="entry name" value="Catalase_peroxidase"/>
</dbReference>
<comment type="caution">
    <text evidence="12">The sequence shown here is derived from an EMBL/GenBank/DDBJ whole genome shotgun (WGS) entry which is preliminary data.</text>
</comment>
<comment type="cofactor">
    <cofactor evidence="8">
        <name>heme b</name>
        <dbReference type="ChEBI" id="CHEBI:60344"/>
    </cofactor>
    <text evidence="8">Binds 1 heme b (iron(II)-protoporphyrin IX) group per dimer.</text>
</comment>
<dbReference type="RefSeq" id="WP_345633071.1">
    <property type="nucleotide sequence ID" value="NZ_BAABJQ010000015.1"/>
</dbReference>
<comment type="subunit">
    <text evidence="8">Homodimer or homotetramer.</text>
</comment>
<dbReference type="SUPFAM" id="SSF48113">
    <property type="entry name" value="Heme-dependent peroxidases"/>
    <property type="match status" value="2"/>
</dbReference>
<evidence type="ECO:0000256" key="6">
    <source>
        <dbReference type="ARBA" id="ARBA00023324"/>
    </source>
</evidence>
<keyword evidence="13" id="KW-1185">Reference proteome</keyword>
<dbReference type="Pfam" id="PF00141">
    <property type="entry name" value="peroxidase"/>
    <property type="match status" value="2"/>
</dbReference>
<dbReference type="PANTHER" id="PTHR30555">
    <property type="entry name" value="HYDROPEROXIDASE I, BIFUNCTIONAL CATALASE-PEROXIDASE"/>
    <property type="match status" value="1"/>
</dbReference>
<dbReference type="InterPro" id="IPR019793">
    <property type="entry name" value="Peroxidases_heam-ligand_BS"/>
</dbReference>
<evidence type="ECO:0000259" key="11">
    <source>
        <dbReference type="PROSITE" id="PS50873"/>
    </source>
</evidence>
<dbReference type="InterPro" id="IPR002016">
    <property type="entry name" value="Haem_peroxidase"/>
</dbReference>
<comment type="PTM">
    <text evidence="8">Formation of the three residue Trp-Tyr-Met cross-link is important for the catalase, but not the peroxidase activity of the enzyme.</text>
</comment>
<comment type="catalytic activity">
    <reaction evidence="8 9">
        <text>H2O2 + AH2 = A + 2 H2O</text>
        <dbReference type="Rhea" id="RHEA:30275"/>
        <dbReference type="ChEBI" id="CHEBI:13193"/>
        <dbReference type="ChEBI" id="CHEBI:15377"/>
        <dbReference type="ChEBI" id="CHEBI:16240"/>
        <dbReference type="ChEBI" id="CHEBI:17499"/>
        <dbReference type="EC" id="1.11.1.21"/>
    </reaction>
</comment>
<dbReference type="PRINTS" id="PR00458">
    <property type="entry name" value="PEROXIDASE"/>
</dbReference>
<feature type="cross-link" description="Tryptophyl-tyrosyl-methioninium (Tyr-Met) (with Trp-105)" evidence="8">
    <location>
        <begin position="227"/>
        <end position="253"/>
    </location>
</feature>
<evidence type="ECO:0000256" key="3">
    <source>
        <dbReference type="ARBA" id="ARBA00022723"/>
    </source>
</evidence>
<keyword evidence="6 8" id="KW-0376">Hydrogen peroxide</keyword>
<dbReference type="HAMAP" id="MF_01961">
    <property type="entry name" value="Catal_peroxid"/>
    <property type="match status" value="1"/>
</dbReference>
<gene>
    <name evidence="12" type="primary">katG_2</name>
    <name evidence="8" type="synonym">katG</name>
    <name evidence="12" type="ORF">GCM10023322_48120</name>
</gene>